<keyword evidence="3" id="KW-0862">Zinc</keyword>
<keyword evidence="1" id="KW-0479">Metal-binding</keyword>
<evidence type="ECO:0000259" key="6">
    <source>
        <dbReference type="PROSITE" id="PS50950"/>
    </source>
</evidence>
<dbReference type="GO" id="GO:0043565">
    <property type="term" value="F:sequence-specific DNA binding"/>
    <property type="evidence" value="ECO:0007669"/>
    <property type="project" value="InterPro"/>
</dbReference>
<sequence>MYNKCCVVTCASRRKDISFHMFPKSEIGLKKWLQCINCERLRGLSFQELRKQFVCQNHFEKRFLASTSDRTRLCPDAYPTLFSDREITSGIPQTTVTNLNTTVPAIGDHGYCRKRCHVDHTYCNPEVMQKHTKYHDDIDVISILQSENMPSTSDYRNYAREMPLDDAVHHTTSRKRRSHMT</sequence>
<dbReference type="InterPro" id="IPR006612">
    <property type="entry name" value="THAP_Znf"/>
</dbReference>
<dbReference type="SUPFAM" id="SSF57716">
    <property type="entry name" value="Glucocorticoid receptor-like (DNA-binding domain)"/>
    <property type="match status" value="1"/>
</dbReference>
<keyword evidence="2 5" id="KW-0863">Zinc-finger</keyword>
<keyword evidence="4 5" id="KW-0238">DNA-binding</keyword>
<evidence type="ECO:0000256" key="1">
    <source>
        <dbReference type="ARBA" id="ARBA00022723"/>
    </source>
</evidence>
<keyword evidence="8" id="KW-1185">Reference proteome</keyword>
<dbReference type="InterPro" id="IPR026516">
    <property type="entry name" value="THAP1/10"/>
</dbReference>
<name>A0A5E4QL05_9NEOP</name>
<dbReference type="AlphaFoldDB" id="A0A5E4QL05"/>
<dbReference type="SMART" id="SM00980">
    <property type="entry name" value="THAP"/>
    <property type="match status" value="1"/>
</dbReference>
<evidence type="ECO:0000256" key="2">
    <source>
        <dbReference type="ARBA" id="ARBA00022771"/>
    </source>
</evidence>
<evidence type="ECO:0000313" key="7">
    <source>
        <dbReference type="EMBL" id="VVC98275.1"/>
    </source>
</evidence>
<organism evidence="7 8">
    <name type="scientific">Leptidea sinapis</name>
    <dbReference type="NCBI Taxonomy" id="189913"/>
    <lineage>
        <taxon>Eukaryota</taxon>
        <taxon>Metazoa</taxon>
        <taxon>Ecdysozoa</taxon>
        <taxon>Arthropoda</taxon>
        <taxon>Hexapoda</taxon>
        <taxon>Insecta</taxon>
        <taxon>Pterygota</taxon>
        <taxon>Neoptera</taxon>
        <taxon>Endopterygota</taxon>
        <taxon>Lepidoptera</taxon>
        <taxon>Glossata</taxon>
        <taxon>Ditrysia</taxon>
        <taxon>Papilionoidea</taxon>
        <taxon>Pieridae</taxon>
        <taxon>Dismorphiinae</taxon>
        <taxon>Leptidea</taxon>
    </lineage>
</organism>
<dbReference type="InterPro" id="IPR038441">
    <property type="entry name" value="THAP_Znf_sf"/>
</dbReference>
<dbReference type="PANTHER" id="PTHR46600">
    <property type="entry name" value="THAP DOMAIN-CONTAINING"/>
    <property type="match status" value="1"/>
</dbReference>
<evidence type="ECO:0000256" key="3">
    <source>
        <dbReference type="ARBA" id="ARBA00022833"/>
    </source>
</evidence>
<gene>
    <name evidence="7" type="ORF">LSINAPIS_LOCUS9382</name>
</gene>
<evidence type="ECO:0000256" key="4">
    <source>
        <dbReference type="ARBA" id="ARBA00023125"/>
    </source>
</evidence>
<evidence type="ECO:0000256" key="5">
    <source>
        <dbReference type="PROSITE-ProRule" id="PRU00309"/>
    </source>
</evidence>
<proteinExistence type="predicted"/>
<protein>
    <recommendedName>
        <fullName evidence="6">THAP-type domain-containing protein</fullName>
    </recommendedName>
</protein>
<dbReference type="Proteomes" id="UP000324832">
    <property type="component" value="Unassembled WGS sequence"/>
</dbReference>
<feature type="domain" description="THAP-type" evidence="6">
    <location>
        <begin position="1"/>
        <end position="82"/>
    </location>
</feature>
<dbReference type="EMBL" id="FZQP02003446">
    <property type="protein sequence ID" value="VVC98275.1"/>
    <property type="molecule type" value="Genomic_DNA"/>
</dbReference>
<accession>A0A5E4QL05</accession>
<evidence type="ECO:0000313" key="8">
    <source>
        <dbReference type="Proteomes" id="UP000324832"/>
    </source>
</evidence>
<dbReference type="Gene3D" id="6.20.210.20">
    <property type="entry name" value="THAP domain"/>
    <property type="match status" value="1"/>
</dbReference>
<dbReference type="PROSITE" id="PS50950">
    <property type="entry name" value="ZF_THAP"/>
    <property type="match status" value="1"/>
</dbReference>
<dbReference type="SMART" id="SM00692">
    <property type="entry name" value="DM3"/>
    <property type="match status" value="1"/>
</dbReference>
<dbReference type="GO" id="GO:0008270">
    <property type="term" value="F:zinc ion binding"/>
    <property type="evidence" value="ECO:0007669"/>
    <property type="project" value="UniProtKB-KW"/>
</dbReference>
<reference evidence="7 8" key="1">
    <citation type="submission" date="2017-07" db="EMBL/GenBank/DDBJ databases">
        <authorList>
            <person name="Talla V."/>
            <person name="Backstrom N."/>
        </authorList>
    </citation>
    <scope>NUCLEOTIDE SEQUENCE [LARGE SCALE GENOMIC DNA]</scope>
</reference>
<dbReference type="Pfam" id="PF05485">
    <property type="entry name" value="THAP"/>
    <property type="match status" value="1"/>
</dbReference>
<dbReference type="PANTHER" id="PTHR46600:SF11">
    <property type="entry name" value="THAP DOMAIN-CONTAINING PROTEIN 10"/>
    <property type="match status" value="1"/>
</dbReference>